<proteinExistence type="predicted"/>
<evidence type="ECO:0000313" key="3">
    <source>
        <dbReference type="Proteomes" id="UP000023623"/>
    </source>
</evidence>
<evidence type="ECO:0000313" key="2">
    <source>
        <dbReference type="EMBL" id="EZF68947.1"/>
    </source>
</evidence>
<feature type="compositionally biased region" description="Basic and acidic residues" evidence="1">
    <location>
        <begin position="8"/>
        <end position="19"/>
    </location>
</feature>
<name>A0A022XE56_TRISD</name>
<feature type="region of interest" description="Disordered" evidence="1">
    <location>
        <begin position="1"/>
        <end position="24"/>
    </location>
</feature>
<organism evidence="2 3">
    <name type="scientific">Trichophyton soudanense CBS 452.61</name>
    <dbReference type="NCBI Taxonomy" id="1215331"/>
    <lineage>
        <taxon>Eukaryota</taxon>
        <taxon>Fungi</taxon>
        <taxon>Dikarya</taxon>
        <taxon>Ascomycota</taxon>
        <taxon>Pezizomycotina</taxon>
        <taxon>Eurotiomycetes</taxon>
        <taxon>Eurotiomycetidae</taxon>
        <taxon>Onygenales</taxon>
        <taxon>Arthrodermataceae</taxon>
        <taxon>Trichophyton</taxon>
    </lineage>
</organism>
<sequence>MEAEGTELYERWKGEEKPRSGQGTKCVSGRGLAVSLPFMTMHIQVIYGELEPGVTIHMQARYAVQPNQKRLRTLPVVKAQAIVVLVVHREYALTPKLVSGPRNTRCLLHPGPELVLVTSSVLQGRDMPSVAVQPGGRLRRIFAGPVWSMGKVSCHLKRKRLAVLAESIGLESCMQNDGVMVDII</sequence>
<protein>
    <submittedName>
        <fullName evidence="2">Uncharacterized protein</fullName>
    </submittedName>
</protein>
<keyword evidence="3" id="KW-1185">Reference proteome</keyword>
<evidence type="ECO:0000256" key="1">
    <source>
        <dbReference type="SAM" id="MobiDB-lite"/>
    </source>
</evidence>
<reference evidence="2 3" key="1">
    <citation type="submission" date="2014-02" db="EMBL/GenBank/DDBJ databases">
        <title>The Genome Sequence of Trichophyton rubrum (morphotype soudanense) CBS 452.61.</title>
        <authorList>
            <consortium name="The Broad Institute Genomics Platform"/>
            <person name="Cuomo C.A."/>
            <person name="White T.C."/>
            <person name="Graser Y."/>
            <person name="Martinez-Rossi N."/>
            <person name="Heitman J."/>
            <person name="Young S.K."/>
            <person name="Zeng Q."/>
            <person name="Gargeya S."/>
            <person name="Abouelleil A."/>
            <person name="Alvarado L."/>
            <person name="Chapman S.B."/>
            <person name="Gainer-Dewar J."/>
            <person name="Goldberg J."/>
            <person name="Griggs A."/>
            <person name="Gujja S."/>
            <person name="Hansen M."/>
            <person name="Howarth C."/>
            <person name="Imamovic A."/>
            <person name="Larimer J."/>
            <person name="Martinez D."/>
            <person name="Murphy C."/>
            <person name="Pearson M.D."/>
            <person name="Persinoti G."/>
            <person name="Poon T."/>
            <person name="Priest M."/>
            <person name="Roberts A.D."/>
            <person name="Saif S."/>
            <person name="Shea T.D."/>
            <person name="Sykes S.N."/>
            <person name="Wortman J."/>
            <person name="Nusbaum C."/>
            <person name="Birren B."/>
        </authorList>
    </citation>
    <scope>NUCLEOTIDE SEQUENCE [LARGE SCALE GENOMIC DNA]</scope>
    <source>
        <strain evidence="2 3">CBS 452.61</strain>
    </source>
</reference>
<accession>A0A022XE56</accession>
<dbReference type="AlphaFoldDB" id="A0A022XE56"/>
<gene>
    <name evidence="2" type="ORF">H105_08497</name>
</gene>
<dbReference type="HOGENOM" id="CLU_1469237_0_0_1"/>
<dbReference type="Proteomes" id="UP000023623">
    <property type="component" value="Unassembled WGS sequence"/>
</dbReference>
<dbReference type="EMBL" id="KK208944">
    <property type="protein sequence ID" value="EZF68947.1"/>
    <property type="molecule type" value="Genomic_DNA"/>
</dbReference>